<dbReference type="Proteomes" id="UP000011717">
    <property type="component" value="Unassembled WGS sequence"/>
</dbReference>
<feature type="compositionally biased region" description="Polar residues" evidence="1">
    <location>
        <begin position="383"/>
        <end position="393"/>
    </location>
</feature>
<feature type="domain" description="DUF4114" evidence="2">
    <location>
        <begin position="589"/>
        <end position="690"/>
    </location>
</feature>
<dbReference type="InterPro" id="IPR012334">
    <property type="entry name" value="Pectin_lyas_fold"/>
</dbReference>
<proteinExistence type="predicted"/>
<dbReference type="SMART" id="SM00710">
    <property type="entry name" value="PbH1"/>
    <property type="match status" value="4"/>
</dbReference>
<organism evidence="3 4">
    <name type="scientific">Pacificimonas flava</name>
    <dbReference type="NCBI Taxonomy" id="1234595"/>
    <lineage>
        <taxon>Bacteria</taxon>
        <taxon>Pseudomonadati</taxon>
        <taxon>Pseudomonadota</taxon>
        <taxon>Alphaproteobacteria</taxon>
        <taxon>Sphingomonadales</taxon>
        <taxon>Sphingosinicellaceae</taxon>
        <taxon>Pacificimonas</taxon>
    </lineage>
</organism>
<dbReference type="InterPro" id="IPR006626">
    <property type="entry name" value="PbH1"/>
</dbReference>
<reference evidence="3 4" key="1">
    <citation type="journal article" date="2013" name="Genome Announc.">
        <title>Draft Genome Sequence of Strain JLT2015T, Belonging to the Family Sphingomonadaceae of the Alphaproteobacteria.</title>
        <authorList>
            <person name="Tang K."/>
            <person name="Liu K."/>
            <person name="Li S."/>
            <person name="Jiao N."/>
        </authorList>
    </citation>
    <scope>NUCLEOTIDE SEQUENCE [LARGE SCALE GENOMIC DNA]</scope>
    <source>
        <strain evidence="3 4">JLT2015</strain>
    </source>
</reference>
<accession>M2TJA0</accession>
<protein>
    <submittedName>
        <fullName evidence="3">Alkaline phosphatase</fullName>
    </submittedName>
</protein>
<evidence type="ECO:0000259" key="2">
    <source>
        <dbReference type="Pfam" id="PF13448"/>
    </source>
</evidence>
<evidence type="ECO:0000256" key="1">
    <source>
        <dbReference type="SAM" id="MobiDB-lite"/>
    </source>
</evidence>
<evidence type="ECO:0000313" key="4">
    <source>
        <dbReference type="Proteomes" id="UP000011717"/>
    </source>
</evidence>
<dbReference type="AlphaFoldDB" id="M2TJA0"/>
<feature type="compositionally biased region" description="Acidic residues" evidence="1">
    <location>
        <begin position="414"/>
        <end position="423"/>
    </location>
</feature>
<gene>
    <name evidence="3" type="ORF">C725_2924</name>
</gene>
<evidence type="ECO:0000313" key="3">
    <source>
        <dbReference type="EMBL" id="EMD81721.1"/>
    </source>
</evidence>
<keyword evidence="4" id="KW-1185">Reference proteome</keyword>
<dbReference type="OrthoDB" id="5179605at2"/>
<feature type="region of interest" description="Disordered" evidence="1">
    <location>
        <begin position="378"/>
        <end position="434"/>
    </location>
</feature>
<dbReference type="Pfam" id="PF13448">
    <property type="entry name" value="DUF4114"/>
    <property type="match status" value="1"/>
</dbReference>
<comment type="caution">
    <text evidence="3">The sequence shown here is derived from an EMBL/GenBank/DDBJ whole genome shotgun (WGS) entry which is preliminary data.</text>
</comment>
<dbReference type="Gene3D" id="2.160.20.10">
    <property type="entry name" value="Single-stranded right-handed beta-helix, Pectin lyase-like"/>
    <property type="match status" value="2"/>
</dbReference>
<dbReference type="SUPFAM" id="SSF51126">
    <property type="entry name" value="Pectin lyase-like"/>
    <property type="match status" value="1"/>
</dbReference>
<dbReference type="InterPro" id="IPR025193">
    <property type="entry name" value="DUF4114"/>
</dbReference>
<sequence length="699" mass="73139">MSTIYIKPTATGQADGGSVEDAMGIGQLNSAIARAGAGGTVVLLSDFGPYHLKGSISLYNGGENGAPVSIVGQTSEGMPMPAEIIGTRPEQFSPDMPAGNETFRLMPGADHLEFRDLAFENVGSAFRAGGDISDITIEDVTASNVRRFFEDYPSGSNRTATIDGLTIRDVDVEGFSRNVIRLRDDSRNILIEDVRGDSQRQDGDDLAVGVHLEGTVHDVVIRRVTMENAQTSSDGYWNGDGFATERGVYGVLFEDTVARGNADGGYDLKSTDTVLLNPVAERNGRNFRFWGEVEIYNALGLDPHHHGGSVGGQKQVQILNGADVLMVGGSFADSGSATVVFTRDGGVLTLREVDIVHAAGADVLRGLPADALQGSAVEAVAPTGSSSSGTKTDWTPVDDADGEPGKTPNGDVPDPVDDGDGSFDDVPVSPVDPPHYSLLSGTPLLLSGEENVRADWLETTGEFSLVSASGSNLGTLSLGNGTLECGLMIVVREQGSVLSAEGILSAGDLVEGQGSTELVARLGLSAFQHYLSGDNSSAFRISLDTGGAEAGYHNTLGAYVLDAAGDMVRVSLIAADASAASGPVLIDGLAAGETLHFFLVQNGAVYFDEDSTVSLIEHEGQLAVTRDGERVEDAVTFFSHDDAANPDGQSHVLGGLVDRQSNALRIGFEDLLRAGGSDEDFQDVLFTVEAHPPADLLFG</sequence>
<dbReference type="InterPro" id="IPR011050">
    <property type="entry name" value="Pectin_lyase_fold/virulence"/>
</dbReference>
<name>M2TJA0_9SPHN</name>
<dbReference type="EMBL" id="AMRV01000018">
    <property type="protein sequence ID" value="EMD81721.1"/>
    <property type="molecule type" value="Genomic_DNA"/>
</dbReference>
<dbReference type="RefSeq" id="WP_008603888.1">
    <property type="nucleotide sequence ID" value="NZ_AMRV01000018.1"/>
</dbReference>